<evidence type="ECO:0000313" key="4">
    <source>
        <dbReference type="Proteomes" id="UP001165460"/>
    </source>
</evidence>
<dbReference type="SUPFAM" id="SSF52833">
    <property type="entry name" value="Thioredoxin-like"/>
    <property type="match status" value="1"/>
</dbReference>
<dbReference type="Gene3D" id="3.40.30.10">
    <property type="entry name" value="Glutaredoxin"/>
    <property type="match status" value="1"/>
</dbReference>
<evidence type="ECO:0000256" key="1">
    <source>
        <dbReference type="ARBA" id="ARBA00023284"/>
    </source>
</evidence>
<dbReference type="PROSITE" id="PS00194">
    <property type="entry name" value="THIOREDOXIN_1"/>
    <property type="match status" value="1"/>
</dbReference>
<dbReference type="EMBL" id="JALGBH010000001">
    <property type="protein sequence ID" value="MCJ0741117.1"/>
    <property type="molecule type" value="Genomic_DNA"/>
</dbReference>
<dbReference type="InterPro" id="IPR036249">
    <property type="entry name" value="Thioredoxin-like_sf"/>
</dbReference>
<dbReference type="Proteomes" id="UP001165460">
    <property type="component" value="Unassembled WGS sequence"/>
</dbReference>
<evidence type="ECO:0000313" key="3">
    <source>
        <dbReference type="EMBL" id="MCJ0741117.1"/>
    </source>
</evidence>
<reference evidence="3" key="1">
    <citation type="submission" date="2022-03" db="EMBL/GenBank/DDBJ databases">
        <authorList>
            <person name="Woo C.Y."/>
        </authorList>
    </citation>
    <scope>NUCLEOTIDE SEQUENCE</scope>
    <source>
        <strain evidence="3">CYS-01</strain>
    </source>
</reference>
<name>A0ABS9ZRW8_9SPHI</name>
<dbReference type="Pfam" id="PF13899">
    <property type="entry name" value="Thioredoxin_7"/>
    <property type="match status" value="1"/>
</dbReference>
<keyword evidence="4" id="KW-1185">Reference proteome</keyword>
<feature type="chain" id="PRO_5046116648" evidence="2">
    <location>
        <begin position="23"/>
        <end position="189"/>
    </location>
</feature>
<protein>
    <submittedName>
        <fullName evidence="3">Thioredoxin family protein</fullName>
    </submittedName>
</protein>
<comment type="caution">
    <text evidence="3">The sequence shown here is derived from an EMBL/GenBank/DDBJ whole genome shotgun (WGS) entry which is preliminary data.</text>
</comment>
<keyword evidence="1" id="KW-0676">Redox-active center</keyword>
<accession>A0ABS9ZRW8</accession>
<dbReference type="InterPro" id="IPR017937">
    <property type="entry name" value="Thioredoxin_CS"/>
</dbReference>
<evidence type="ECO:0000256" key="2">
    <source>
        <dbReference type="SAM" id="SignalP"/>
    </source>
</evidence>
<gene>
    <name evidence="3" type="ORF">MMF97_00250</name>
</gene>
<organism evidence="3 4">
    <name type="scientific">Pedobacter montanisoli</name>
    <dbReference type="NCBI Taxonomy" id="2923277"/>
    <lineage>
        <taxon>Bacteria</taxon>
        <taxon>Pseudomonadati</taxon>
        <taxon>Bacteroidota</taxon>
        <taxon>Sphingobacteriia</taxon>
        <taxon>Sphingobacteriales</taxon>
        <taxon>Sphingobacteriaceae</taxon>
        <taxon>Pedobacter</taxon>
    </lineage>
</organism>
<feature type="signal peptide" evidence="2">
    <location>
        <begin position="1"/>
        <end position="22"/>
    </location>
</feature>
<proteinExistence type="predicted"/>
<keyword evidence="2" id="KW-0732">Signal</keyword>
<sequence>MKAKSLFLSIVILLTYSFNTMAQTKLTAGDILNEAMKEAKATHKKVFIKFSASWCGWCHKMDDSMKDPSIKAYFDNNFVMRQLIVMENKDKKDLETPGAEDMIKKYNSEGFGIPLWFIFDENGKLLADSHIRPEGTGFETKGTSIIGCPASEPEVALFIDILKSTTKLKEAELKKIYGVFRKNDPQYKG</sequence>
<dbReference type="RefSeq" id="WP_243357482.1">
    <property type="nucleotide sequence ID" value="NZ_JALGBH010000001.1"/>
</dbReference>